<keyword evidence="5 8" id="KW-1133">Transmembrane helix</keyword>
<evidence type="ECO:0000256" key="1">
    <source>
        <dbReference type="ARBA" id="ARBA00004127"/>
    </source>
</evidence>
<feature type="transmembrane region" description="Helical" evidence="8">
    <location>
        <begin position="275"/>
        <end position="293"/>
    </location>
</feature>
<evidence type="ECO:0000256" key="2">
    <source>
        <dbReference type="ARBA" id="ARBA00008170"/>
    </source>
</evidence>
<dbReference type="Proteomes" id="UP001218188">
    <property type="component" value="Unassembled WGS sequence"/>
</dbReference>
<evidence type="ECO:0000256" key="6">
    <source>
        <dbReference type="ARBA" id="ARBA00023065"/>
    </source>
</evidence>
<evidence type="ECO:0000256" key="7">
    <source>
        <dbReference type="ARBA" id="ARBA00023136"/>
    </source>
</evidence>
<evidence type="ECO:0000256" key="5">
    <source>
        <dbReference type="ARBA" id="ARBA00022989"/>
    </source>
</evidence>
<dbReference type="InterPro" id="IPR044880">
    <property type="entry name" value="NCX_ion-bd_dom_sf"/>
</dbReference>
<dbReference type="Pfam" id="PF01699">
    <property type="entry name" value="Na_Ca_ex"/>
    <property type="match status" value="2"/>
</dbReference>
<dbReference type="PANTHER" id="PTHR31503">
    <property type="entry name" value="VACUOLAR CALCIUM ION TRANSPORTER"/>
    <property type="match status" value="1"/>
</dbReference>
<gene>
    <name evidence="10" type="ORF">C8F04DRAFT_144559</name>
</gene>
<dbReference type="GO" id="GO:0000329">
    <property type="term" value="C:fungal-type vacuole membrane"/>
    <property type="evidence" value="ECO:0007669"/>
    <property type="project" value="TreeGrafter"/>
</dbReference>
<proteinExistence type="inferred from homology"/>
<feature type="transmembrane region" description="Helical" evidence="8">
    <location>
        <begin position="430"/>
        <end position="451"/>
    </location>
</feature>
<feature type="transmembrane region" description="Helical" evidence="8">
    <location>
        <begin position="492"/>
        <end position="513"/>
    </location>
</feature>
<evidence type="ECO:0000256" key="8">
    <source>
        <dbReference type="SAM" id="Phobius"/>
    </source>
</evidence>
<keyword evidence="7 8" id="KW-0472">Membrane</keyword>
<dbReference type="GO" id="GO:0006874">
    <property type="term" value="P:intracellular calcium ion homeostasis"/>
    <property type="evidence" value="ECO:0007669"/>
    <property type="project" value="TreeGrafter"/>
</dbReference>
<feature type="domain" description="Sodium/calcium exchanger membrane region" evidence="9">
    <location>
        <begin position="396"/>
        <end position="538"/>
    </location>
</feature>
<reference evidence="10" key="1">
    <citation type="submission" date="2023-03" db="EMBL/GenBank/DDBJ databases">
        <title>Massive genome expansion in bonnet fungi (Mycena s.s.) driven by repeated elements and novel gene families across ecological guilds.</title>
        <authorList>
            <consortium name="Lawrence Berkeley National Laboratory"/>
            <person name="Harder C.B."/>
            <person name="Miyauchi S."/>
            <person name="Viragh M."/>
            <person name="Kuo A."/>
            <person name="Thoen E."/>
            <person name="Andreopoulos B."/>
            <person name="Lu D."/>
            <person name="Skrede I."/>
            <person name="Drula E."/>
            <person name="Henrissat B."/>
            <person name="Morin E."/>
            <person name="Kohler A."/>
            <person name="Barry K."/>
            <person name="LaButti K."/>
            <person name="Morin E."/>
            <person name="Salamov A."/>
            <person name="Lipzen A."/>
            <person name="Mereny Z."/>
            <person name="Hegedus B."/>
            <person name="Baldrian P."/>
            <person name="Stursova M."/>
            <person name="Weitz H."/>
            <person name="Taylor A."/>
            <person name="Grigoriev I.V."/>
            <person name="Nagy L.G."/>
            <person name="Martin F."/>
            <person name="Kauserud H."/>
        </authorList>
    </citation>
    <scope>NUCLEOTIDE SEQUENCE</scope>
    <source>
        <strain evidence="10">CBHHK200</strain>
    </source>
</reference>
<feature type="transmembrane region" description="Helical" evidence="8">
    <location>
        <begin position="520"/>
        <end position="540"/>
    </location>
</feature>
<feature type="transmembrane region" description="Helical" evidence="8">
    <location>
        <begin position="390"/>
        <end position="410"/>
    </location>
</feature>
<feature type="transmembrane region" description="Helical" evidence="8">
    <location>
        <begin position="132"/>
        <end position="152"/>
    </location>
</feature>
<comment type="similarity">
    <text evidence="2">Belongs to the Ca(2+):cation antiporter (CaCA) (TC 2.A.19) family.</text>
</comment>
<evidence type="ECO:0000256" key="3">
    <source>
        <dbReference type="ARBA" id="ARBA00022448"/>
    </source>
</evidence>
<keyword evidence="4 8" id="KW-0812">Transmembrane</keyword>
<feature type="transmembrane region" description="Helical" evidence="8">
    <location>
        <begin position="164"/>
        <end position="186"/>
    </location>
</feature>
<dbReference type="GO" id="GO:0015369">
    <property type="term" value="F:calcium:proton antiporter activity"/>
    <property type="evidence" value="ECO:0007669"/>
    <property type="project" value="UniProtKB-ARBA"/>
</dbReference>
<dbReference type="InterPro" id="IPR004713">
    <property type="entry name" value="CaH_exchang"/>
</dbReference>
<keyword evidence="3" id="KW-0813">Transport</keyword>
<feature type="transmembrane region" description="Helical" evidence="8">
    <location>
        <begin position="101"/>
        <end position="126"/>
    </location>
</feature>
<dbReference type="FunFam" id="1.20.1420.30:FF:000024">
    <property type="entry name" value="Calcium/proton exchanger, variant"/>
    <property type="match status" value="1"/>
</dbReference>
<keyword evidence="6" id="KW-0406">Ion transport</keyword>
<protein>
    <submittedName>
        <fullName evidence="10">Calcium/proton exchanger</fullName>
    </submittedName>
</protein>
<name>A0AAD6TBV2_9AGAR</name>
<keyword evidence="11" id="KW-1185">Reference proteome</keyword>
<comment type="subcellular location">
    <subcellularLocation>
        <location evidence="1">Endomembrane system</location>
        <topology evidence="1">Multi-pass membrane protein</topology>
    </subcellularLocation>
</comment>
<comment type="caution">
    <text evidence="10">The sequence shown here is derived from an EMBL/GenBank/DDBJ whole genome shotgun (WGS) entry which is preliminary data.</text>
</comment>
<feature type="transmembrane region" description="Helical" evidence="8">
    <location>
        <begin position="236"/>
        <end position="255"/>
    </location>
</feature>
<feature type="domain" description="Sodium/calcium exchanger membrane region" evidence="9">
    <location>
        <begin position="133"/>
        <end position="295"/>
    </location>
</feature>
<evidence type="ECO:0000313" key="10">
    <source>
        <dbReference type="EMBL" id="KAJ7041538.1"/>
    </source>
</evidence>
<dbReference type="Gene3D" id="1.20.1420.30">
    <property type="entry name" value="NCX, central ion-binding region"/>
    <property type="match status" value="2"/>
</dbReference>
<sequence>MPGNTPAPTPPARSTSIDVKFSAANLRPNIVKRGNTVNLEAGGPQPRSRFHIASSMRTIPPYFANVPSSVAKIPSVIIRWARSQVKPASEVGPIPTVATSLWTILTVSYFNALLVFIPISIALHYATPKQDVAIFSTAFIAIIPLAKLLAFATDELSLRVGQALAGLINATMGNAVELIVAILALFHCELGIVQSSLIGSILSNLLLVLGMCFFCGGIKYSEQGFAAGPAQLNSSLLTLSLCAVLLPAAFQLISQYMGVLAPAVADAIQAQILKFSHGIALILLAMYGCYLLFQFSTHKTMYQDDSPDIATSTQYKRRTPVENINVVQLQIIDQSASPVEEPQSIDEVDIATSSLHTHDNLIERQSIDHSISPVNEGQSTEEANREAVQLNGWVCLGLLVVVTVCVAITSNVLVASIDGLTASGVLSKEFVGIVLLPIIGNAAEHVTAVTVSVKDKLTLSMSVAVGSSIQIAMFVIPLIVVIGWGVGKPMSLFFDPFEALCLFFAILAVNYAVQDGRSNWLEGAILMSLYIMFATLFFFYPGFSTTDHFAVCT</sequence>
<accession>A0AAD6TBV2</accession>
<dbReference type="EMBL" id="JARJCM010000016">
    <property type="protein sequence ID" value="KAJ7041538.1"/>
    <property type="molecule type" value="Genomic_DNA"/>
</dbReference>
<dbReference type="PANTHER" id="PTHR31503:SF20">
    <property type="entry name" value="CA(2+)_H(+) EXCHANGER, PUTATIVE (EUROFUNG)-RELATED"/>
    <property type="match status" value="1"/>
</dbReference>
<dbReference type="InterPro" id="IPR004837">
    <property type="entry name" value="NaCa_Exmemb"/>
</dbReference>
<feature type="transmembrane region" description="Helical" evidence="8">
    <location>
        <begin position="192"/>
        <end position="215"/>
    </location>
</feature>
<organism evidence="10 11">
    <name type="scientific">Mycena alexandri</name>
    <dbReference type="NCBI Taxonomy" id="1745969"/>
    <lineage>
        <taxon>Eukaryota</taxon>
        <taxon>Fungi</taxon>
        <taxon>Dikarya</taxon>
        <taxon>Basidiomycota</taxon>
        <taxon>Agaricomycotina</taxon>
        <taxon>Agaricomycetes</taxon>
        <taxon>Agaricomycetidae</taxon>
        <taxon>Agaricales</taxon>
        <taxon>Marasmiineae</taxon>
        <taxon>Mycenaceae</taxon>
        <taxon>Mycena</taxon>
    </lineage>
</organism>
<evidence type="ECO:0000313" key="11">
    <source>
        <dbReference type="Proteomes" id="UP001218188"/>
    </source>
</evidence>
<evidence type="ECO:0000256" key="4">
    <source>
        <dbReference type="ARBA" id="ARBA00022692"/>
    </source>
</evidence>
<feature type="transmembrane region" description="Helical" evidence="8">
    <location>
        <begin position="463"/>
        <end position="486"/>
    </location>
</feature>
<evidence type="ECO:0000259" key="9">
    <source>
        <dbReference type="Pfam" id="PF01699"/>
    </source>
</evidence>
<dbReference type="GO" id="GO:0012505">
    <property type="term" value="C:endomembrane system"/>
    <property type="evidence" value="ECO:0007669"/>
    <property type="project" value="UniProtKB-SubCell"/>
</dbReference>
<dbReference type="AlphaFoldDB" id="A0AAD6TBV2"/>